<proteinExistence type="predicted"/>
<gene>
    <name evidence="1" type="ORF">ANN_12969</name>
</gene>
<protein>
    <submittedName>
        <fullName evidence="1">Uncharacterized protein</fullName>
    </submittedName>
</protein>
<name>A0ABQ8TI89_PERAM</name>
<evidence type="ECO:0000313" key="1">
    <source>
        <dbReference type="EMBL" id="KAJ4446275.1"/>
    </source>
</evidence>
<evidence type="ECO:0000313" key="2">
    <source>
        <dbReference type="Proteomes" id="UP001148838"/>
    </source>
</evidence>
<reference evidence="1 2" key="1">
    <citation type="journal article" date="2022" name="Allergy">
        <title>Genome assembly and annotation of Periplaneta americana reveal a comprehensive cockroach allergen profile.</title>
        <authorList>
            <person name="Wang L."/>
            <person name="Xiong Q."/>
            <person name="Saelim N."/>
            <person name="Wang L."/>
            <person name="Nong W."/>
            <person name="Wan A.T."/>
            <person name="Shi M."/>
            <person name="Liu X."/>
            <person name="Cao Q."/>
            <person name="Hui J.H.L."/>
            <person name="Sookrung N."/>
            <person name="Leung T.F."/>
            <person name="Tungtrongchitr A."/>
            <person name="Tsui S.K.W."/>
        </authorList>
    </citation>
    <scope>NUCLEOTIDE SEQUENCE [LARGE SCALE GENOMIC DNA]</scope>
    <source>
        <strain evidence="1">PWHHKU_190912</strain>
    </source>
</reference>
<dbReference type="Proteomes" id="UP001148838">
    <property type="component" value="Unassembled WGS sequence"/>
</dbReference>
<dbReference type="PANTHER" id="PTHR46060">
    <property type="entry name" value="MARINER MOS1 TRANSPOSASE-LIKE PROTEIN"/>
    <property type="match status" value="1"/>
</dbReference>
<organism evidence="1 2">
    <name type="scientific">Periplaneta americana</name>
    <name type="common">American cockroach</name>
    <name type="synonym">Blatta americana</name>
    <dbReference type="NCBI Taxonomy" id="6978"/>
    <lineage>
        <taxon>Eukaryota</taxon>
        <taxon>Metazoa</taxon>
        <taxon>Ecdysozoa</taxon>
        <taxon>Arthropoda</taxon>
        <taxon>Hexapoda</taxon>
        <taxon>Insecta</taxon>
        <taxon>Pterygota</taxon>
        <taxon>Neoptera</taxon>
        <taxon>Polyneoptera</taxon>
        <taxon>Dictyoptera</taxon>
        <taxon>Blattodea</taxon>
        <taxon>Blattoidea</taxon>
        <taxon>Blattidae</taxon>
        <taxon>Blattinae</taxon>
        <taxon>Periplaneta</taxon>
    </lineage>
</organism>
<accession>A0ABQ8TI89</accession>
<dbReference type="EMBL" id="JAJSOF020000009">
    <property type="protein sequence ID" value="KAJ4446275.1"/>
    <property type="molecule type" value="Genomic_DNA"/>
</dbReference>
<keyword evidence="2" id="KW-1185">Reference proteome</keyword>
<dbReference type="PANTHER" id="PTHR46060:SF1">
    <property type="entry name" value="MARINER MOS1 TRANSPOSASE-LIKE PROTEIN"/>
    <property type="match status" value="1"/>
</dbReference>
<comment type="caution">
    <text evidence="1">The sequence shown here is derived from an EMBL/GenBank/DDBJ whole genome shotgun (WGS) entry which is preliminary data.</text>
</comment>
<sequence>MEAGKEEQRGVVRFLTAEEVEGREIHRLMSAVYGEHSMSCLRVLELHKRFQEGRVSLQDDARPGQVHRAITPAVVPEVDGLIRGNRWIVVWLK</sequence>
<dbReference type="InterPro" id="IPR052709">
    <property type="entry name" value="Transposase-MT_Hybrid"/>
</dbReference>